<evidence type="ECO:0000256" key="4">
    <source>
        <dbReference type="ARBA" id="ARBA00023125"/>
    </source>
</evidence>
<dbReference type="InterPro" id="IPR044946">
    <property type="entry name" value="Restrct_endonuc_typeI_TRD_sf"/>
</dbReference>
<name>A0ABS7JKX8_9HELI</name>
<evidence type="ECO:0000259" key="7">
    <source>
        <dbReference type="Pfam" id="PF01420"/>
    </source>
</evidence>
<keyword evidence="5" id="KW-0175">Coiled coil</keyword>
<feature type="domain" description="Type I restriction modification DNA specificity" evidence="7">
    <location>
        <begin position="926"/>
        <end position="1080"/>
    </location>
</feature>
<evidence type="ECO:0000256" key="1">
    <source>
        <dbReference type="ARBA" id="ARBA00006594"/>
    </source>
</evidence>
<feature type="compositionally biased region" description="Basic and acidic residues" evidence="6">
    <location>
        <begin position="1253"/>
        <end position="1271"/>
    </location>
</feature>
<keyword evidence="9" id="KW-0378">Hydrolase</keyword>
<keyword evidence="3" id="KW-0680">Restriction system</keyword>
<dbReference type="PRINTS" id="PR00507">
    <property type="entry name" value="N12N6MTFRASE"/>
</dbReference>
<organism evidence="9 10">
    <name type="scientific">Helicobacter turcicus</name>
    <dbReference type="NCBI Taxonomy" id="2867412"/>
    <lineage>
        <taxon>Bacteria</taxon>
        <taxon>Pseudomonadati</taxon>
        <taxon>Campylobacterota</taxon>
        <taxon>Epsilonproteobacteria</taxon>
        <taxon>Campylobacterales</taxon>
        <taxon>Helicobacteraceae</taxon>
        <taxon>Helicobacter</taxon>
    </lineage>
</organism>
<gene>
    <name evidence="9" type="ORF">K4G57_00965</name>
</gene>
<dbReference type="GO" id="GO:0016787">
    <property type="term" value="F:hydrolase activity"/>
    <property type="evidence" value="ECO:0007669"/>
    <property type="project" value="UniProtKB-KW"/>
</dbReference>
<dbReference type="Gene3D" id="3.40.50.150">
    <property type="entry name" value="Vaccinia Virus protein VP39"/>
    <property type="match status" value="1"/>
</dbReference>
<keyword evidence="9" id="KW-0255">Endonuclease</keyword>
<dbReference type="PANTHER" id="PTHR42998:SF1">
    <property type="entry name" value="TYPE I RESTRICTION ENZYME HINDI METHYLASE SUBUNIT"/>
    <property type="match status" value="1"/>
</dbReference>
<feature type="region of interest" description="Disordered" evidence="6">
    <location>
        <begin position="1253"/>
        <end position="1285"/>
    </location>
</feature>
<dbReference type="InterPro" id="IPR029063">
    <property type="entry name" value="SAM-dependent_MTases_sf"/>
</dbReference>
<dbReference type="InterPro" id="IPR002052">
    <property type="entry name" value="DNA_methylase_N6_adenine_CS"/>
</dbReference>
<feature type="domain" description="Type I restriction modification DNA specificity" evidence="7">
    <location>
        <begin position="1330"/>
        <end position="1491"/>
    </location>
</feature>
<reference evidence="9 10" key="1">
    <citation type="submission" date="2021-08" db="EMBL/GenBank/DDBJ databases">
        <title>Helicobacter spp. isolated from feces of Anatolian Ground Squirrel (Spermophilus xanthoprymnus) in Turkey.</title>
        <authorList>
            <person name="Aydin F."/>
            <person name="Abay S."/>
            <person name="Kayman T."/>
            <person name="Karakaya E."/>
            <person name="Saticioglu I.B."/>
        </authorList>
    </citation>
    <scope>NUCLEOTIDE SEQUENCE [LARGE SCALE GENOMIC DNA]</scope>
    <source>
        <strain evidence="9 10">Faydin-H70</strain>
    </source>
</reference>
<dbReference type="Proteomes" id="UP000700059">
    <property type="component" value="Unassembled WGS sequence"/>
</dbReference>
<dbReference type="EMBL" id="JAIGYQ010000001">
    <property type="protein sequence ID" value="MBX7490050.1"/>
    <property type="molecule type" value="Genomic_DNA"/>
</dbReference>
<proteinExistence type="inferred from homology"/>
<dbReference type="EC" id="3.1.21.-" evidence="9"/>
<keyword evidence="9" id="KW-0540">Nuclease</keyword>
<dbReference type="SUPFAM" id="SSF53335">
    <property type="entry name" value="S-adenosyl-L-methionine-dependent methyltransferases"/>
    <property type="match status" value="1"/>
</dbReference>
<evidence type="ECO:0000256" key="5">
    <source>
        <dbReference type="SAM" id="Coils"/>
    </source>
</evidence>
<dbReference type="SUPFAM" id="SSF116734">
    <property type="entry name" value="DNA methylase specificity domain"/>
    <property type="match status" value="2"/>
</dbReference>
<dbReference type="Pfam" id="PF02384">
    <property type="entry name" value="N6_Mtase"/>
    <property type="match status" value="1"/>
</dbReference>
<evidence type="ECO:0000313" key="10">
    <source>
        <dbReference type="Proteomes" id="UP000700059"/>
    </source>
</evidence>
<dbReference type="PANTHER" id="PTHR42998">
    <property type="entry name" value="TYPE I RESTRICTION ENZYME HINDVIIP M PROTEIN-RELATED"/>
    <property type="match status" value="1"/>
</dbReference>
<keyword evidence="10" id="KW-1185">Reference proteome</keyword>
<comment type="similarity">
    <text evidence="2">Belongs to the type-I restriction system S methylase family.</text>
</comment>
<protein>
    <submittedName>
        <fullName evidence="9">Restriction endonuclease subunit S</fullName>
        <ecNumber evidence="9">3.1.21.-</ecNumber>
    </submittedName>
</protein>
<dbReference type="GO" id="GO:0004519">
    <property type="term" value="F:endonuclease activity"/>
    <property type="evidence" value="ECO:0007669"/>
    <property type="project" value="UniProtKB-KW"/>
</dbReference>
<feature type="coiled-coil region" evidence="5">
    <location>
        <begin position="1473"/>
        <end position="1500"/>
    </location>
</feature>
<keyword evidence="4" id="KW-0238">DNA-binding</keyword>
<evidence type="ECO:0000313" key="9">
    <source>
        <dbReference type="EMBL" id="MBX7490050.1"/>
    </source>
</evidence>
<dbReference type="CDD" id="cd02440">
    <property type="entry name" value="AdoMet_MTases"/>
    <property type="match status" value="1"/>
</dbReference>
<dbReference type="Pfam" id="PF01420">
    <property type="entry name" value="Methylase_S"/>
    <property type="match status" value="2"/>
</dbReference>
<dbReference type="RefSeq" id="WP_221561786.1">
    <property type="nucleotide sequence ID" value="NZ_JAIGYQ010000001.1"/>
</dbReference>
<evidence type="ECO:0000256" key="6">
    <source>
        <dbReference type="SAM" id="MobiDB-lite"/>
    </source>
</evidence>
<comment type="caution">
    <text evidence="9">The sequence shown here is derived from an EMBL/GenBank/DDBJ whole genome shotgun (WGS) entry which is preliminary data.</text>
</comment>
<comment type="similarity">
    <text evidence="1">Belongs to the N(4)/N(6)-methyltransferase family.</text>
</comment>
<evidence type="ECO:0000259" key="8">
    <source>
        <dbReference type="Pfam" id="PF02384"/>
    </source>
</evidence>
<accession>A0ABS7JKX8</accession>
<evidence type="ECO:0000256" key="3">
    <source>
        <dbReference type="ARBA" id="ARBA00022747"/>
    </source>
</evidence>
<feature type="domain" description="DNA methylase adenine-specific" evidence="8">
    <location>
        <begin position="424"/>
        <end position="676"/>
    </location>
</feature>
<sequence length="1512" mass="173710">MNKCFYLWALLQQIMGGGGQYSKDFGSDCTLKVDFHQKKLFYPQNTIKNPNPKATDSKLQPNGIIIHDLTTCNFSHPENFVVFECVHRLLAKGYKPQHIELEPKWQLGREAKGGKADILVRDNQGDSYLLIECKTTDSKNSEFKKEWAKMQQNGGQLFSYYRQDKNTKFLCLYTSTFTDKLSYENYILNMQDNETYLQKHDFKESYKTANNEEEIFKVWNEIYKQDFSQIGIFEKNINAYEIGKNALCFEDLKELQSTREDSNKKHEDGKYHEFAKILRKYNISGKENAFDKLVNLFLCKIYDETYNKTNLHFIYKGVIADSFEEMQDRLMLLYKNAMKEFLKEEITFIADEDIEKSFNHHSKNEKTLKKEMKHFIKQLKFYSNNDFAFLEVHNEELFYQNAQVLKSVVKLFENLKLTQNQTNQFLGNLFELFLQKGMKQDEGQFFTPVQICEFIIYSLPLERLYSHKIPRVLDYACGAGHFLNTYANFLRTFIPQEKLQDYYKNIYGIEKEYRLSKVAKVSSCMYGQNEVTILYADALSSDTLANATQGKVKIANNSFDVLITNPPYSVQGFLETLDKKSRDTYRLFGENLNLESNNAIECFFIERANQLLDDEAKVAMILPSSILNKSGIYKSAREILLKNFELIALVELGSQTFGATGTNTIILFASKRQTYHQKDFSKKFHDLNDRLTSEFLQDNPSFKDNGYFSSYCASQNYQRQDFLAFLSGQIPQALKEHSHFKEYQHAFKQSNAFKKLKASKDYANSEDKESLETKAFLDFAQGIERDKLLYFALAMQNKVLIIKSPQDNKDQKQFLGYEWSNRKGDEGIKELSSPYATPLFERDNPDNPNKLNFLIQQAFLGESLSIPESLSPYANYARLVDMLDFSRVEFNKAISLNPSVILSGHSERSEESESSRNLDANPFKNSKYELVRLGEIILENPKSKVKVSEAKENTKGKYPFYTSGLNIYRYDEALTSGENIYLSTGGNAIVQFYNGESAYSTDTYVIKSQDSKKALTKFIFYMLEIQTSYINDFLFKGAGLKHLQKPEFRNLKIPLPPIEIQQQIVSECEKVEEQHSTIAKTIETYQRLIKAVLVKCGICHSEALAEESQRYFANAQYDNVETRHSERSEESLNNLNRDISHFSNAQYDNTLRHSEQSEESKSEESLTPINAFIIELLANIAELESKLDWSLILSCQASHYEAQESHSLNCHSEALAEESNPFGHSDPLSCHSEALAEESQRYFANAQYDNVETRHSEALAEESNPARHSEALAEESQNLETQKSLRDTSGIALSMTMKSQHDNEYSNAESQQDIEKLKALLASLPTPPKEGWDSVKISQIAEKLLAGGDKPKVFSQTQTQECQIPIYANAVEKKGLYGYTDKPTITQNALTISARGTIGYAVARFEPFCPIVRLIVLIPNAKKADLKFLEISINHTNIQNSGVNIPQLTVPEFSNLQIPLPPLESQEKIVAVIENIESKITNLDAELENLEKQKAIILNDSLNNERERERRF</sequence>
<dbReference type="PROSITE" id="PS00092">
    <property type="entry name" value="N6_MTASE"/>
    <property type="match status" value="1"/>
</dbReference>
<dbReference type="InterPro" id="IPR003356">
    <property type="entry name" value="DNA_methylase_A-5"/>
</dbReference>
<dbReference type="Gene3D" id="3.90.220.20">
    <property type="entry name" value="DNA methylase specificity domains"/>
    <property type="match status" value="2"/>
</dbReference>
<evidence type="ECO:0000256" key="2">
    <source>
        <dbReference type="ARBA" id="ARBA00010923"/>
    </source>
</evidence>
<dbReference type="InterPro" id="IPR052916">
    <property type="entry name" value="Type-I_RE_MTase_Subunit"/>
</dbReference>
<dbReference type="InterPro" id="IPR000055">
    <property type="entry name" value="Restrct_endonuc_typeI_TRD"/>
</dbReference>